<feature type="region of interest" description="Disordered" evidence="1">
    <location>
        <begin position="174"/>
        <end position="194"/>
    </location>
</feature>
<evidence type="ECO:0000313" key="2">
    <source>
        <dbReference type="EMBL" id="CAH2306494.1"/>
    </source>
</evidence>
<sequence>MSSDEYSQMTNYLENNLNRTEKNVIAVKRRKYLRDKNDYARDQVRSYSKRNQEEHHTYYRPFRQIERHESRIDNREQPQIQFQQKFIPTTQQHKPSGRPKPLITPEKVVRRKEHNYELRPRLNSRKVDHREHVSYERTRPIPKKRGLIPLENRYEVLNKSPREEVFWRAHKKDRHKELDNQRGTPGKRRRSIEEGEVEEEFTYRKELRDRNRHQITTASLI</sequence>
<dbReference type="EMBL" id="OW240918">
    <property type="protein sequence ID" value="CAH2306494.1"/>
    <property type="molecule type" value="Genomic_DNA"/>
</dbReference>
<accession>A0AAD1WEU5</accession>
<keyword evidence="3" id="KW-1185">Reference proteome</keyword>
<reference evidence="2" key="1">
    <citation type="submission" date="2022-03" db="EMBL/GenBank/DDBJ databases">
        <authorList>
            <person name="Alioto T."/>
            <person name="Alioto T."/>
            <person name="Gomez Garrido J."/>
        </authorList>
    </citation>
    <scope>NUCLEOTIDE SEQUENCE</scope>
</reference>
<name>A0AAD1WEU5_PELCU</name>
<protein>
    <submittedName>
        <fullName evidence="2">Uncharacterized protein</fullName>
    </submittedName>
</protein>
<evidence type="ECO:0000313" key="3">
    <source>
        <dbReference type="Proteomes" id="UP001295444"/>
    </source>
</evidence>
<feature type="region of interest" description="Disordered" evidence="1">
    <location>
        <begin position="90"/>
        <end position="121"/>
    </location>
</feature>
<dbReference type="Proteomes" id="UP001295444">
    <property type="component" value="Chromosome 07"/>
</dbReference>
<organism evidence="2 3">
    <name type="scientific">Pelobates cultripes</name>
    <name type="common">Western spadefoot toad</name>
    <dbReference type="NCBI Taxonomy" id="61616"/>
    <lineage>
        <taxon>Eukaryota</taxon>
        <taxon>Metazoa</taxon>
        <taxon>Chordata</taxon>
        <taxon>Craniata</taxon>
        <taxon>Vertebrata</taxon>
        <taxon>Euteleostomi</taxon>
        <taxon>Amphibia</taxon>
        <taxon>Batrachia</taxon>
        <taxon>Anura</taxon>
        <taxon>Pelobatoidea</taxon>
        <taxon>Pelobatidae</taxon>
        <taxon>Pelobates</taxon>
    </lineage>
</organism>
<gene>
    <name evidence="2" type="ORF">PECUL_23A046934</name>
</gene>
<proteinExistence type="predicted"/>
<evidence type="ECO:0000256" key="1">
    <source>
        <dbReference type="SAM" id="MobiDB-lite"/>
    </source>
</evidence>
<dbReference type="AlphaFoldDB" id="A0AAD1WEU5"/>